<dbReference type="EMBL" id="LWDX02000777">
    <property type="protein sequence ID" value="OEL38724.1"/>
    <property type="molecule type" value="Genomic_DNA"/>
</dbReference>
<evidence type="ECO:0000256" key="9">
    <source>
        <dbReference type="SAM" id="MobiDB-lite"/>
    </source>
</evidence>
<dbReference type="OrthoDB" id="1938138at2759"/>
<dbReference type="Proteomes" id="UP000095767">
    <property type="component" value="Unassembled WGS sequence"/>
</dbReference>
<accession>A0A1E5WMX0</accession>
<evidence type="ECO:0000313" key="12">
    <source>
        <dbReference type="Proteomes" id="UP000095767"/>
    </source>
</evidence>
<evidence type="ECO:0000256" key="10">
    <source>
        <dbReference type="SAM" id="SignalP"/>
    </source>
</evidence>
<dbReference type="FunFam" id="3.20.20.80:FF:000005">
    <property type="entry name" value="Glucan endo-1,3-beta-glucosidase 14"/>
    <property type="match status" value="1"/>
</dbReference>
<evidence type="ECO:0000256" key="8">
    <source>
        <dbReference type="RuleBase" id="RU004336"/>
    </source>
</evidence>
<dbReference type="EC" id="3.2.1.39" evidence="3"/>
<evidence type="ECO:0000256" key="1">
    <source>
        <dbReference type="ARBA" id="ARBA00000382"/>
    </source>
</evidence>
<dbReference type="Gene3D" id="3.20.20.80">
    <property type="entry name" value="Glycosidases"/>
    <property type="match status" value="1"/>
</dbReference>
<comment type="similarity">
    <text evidence="2 7">Belongs to the glycosyl hydrolase 17 family.</text>
</comment>
<dbReference type="SUPFAM" id="SSF51445">
    <property type="entry name" value="(Trans)glycosidases"/>
    <property type="match status" value="1"/>
</dbReference>
<sequence length="499" mass="51161">MAPPSRQGHAAAVLSVFLLILLAAPYTAAIGVNYGTKGDNLPPPAKVASFLANRTRINRVKLFDTNADMVRAFAGTGIAIMVTAGNGDIPKLATKDGAVSWVSANVAPYYPATDISLVAVGNEIMATADKALINNLVPAMRTLKAELVAAGFPKIRVSTPHSLGILSVSEPPSASRFRDGFDRAVFAPMLEFHRQTRSPFMVNPYPYFGYNGDTLAYALARPNPGVPDPGTGITYTSMFEAQLDSVFSAMKKLGFGDVEIAVGETGWPSKAEDGQVGVSTTEAAEYNRYLIGEASAGSGTPLMPKRTFETYIFSLFNENLKDGPVAERNFGLFQADLTPVYDVGLMKDGTAAAPAPAATLTSTEAGAPEPAKAHNASKATKKHDKEAAAAPAEVTASAPAPASGDDASPEGTGPSPSGAPAEGDSTDDDKTPEEGGDAPAAAAAAGESSEAAAKDGDAEGSTEKSDTTPAPAGAASAAADLIVPVSSILTAALSLALHM</sequence>
<evidence type="ECO:0000256" key="7">
    <source>
        <dbReference type="RuleBase" id="RU004335"/>
    </source>
</evidence>
<feature type="compositionally biased region" description="Low complexity" evidence="9">
    <location>
        <begin position="437"/>
        <end position="451"/>
    </location>
</feature>
<protein>
    <recommendedName>
        <fullName evidence="3">glucan endo-1,3-beta-D-glucosidase</fullName>
        <ecNumber evidence="3">3.2.1.39</ecNumber>
    </recommendedName>
</protein>
<feature type="signal peptide" evidence="10">
    <location>
        <begin position="1"/>
        <end position="29"/>
    </location>
</feature>
<evidence type="ECO:0000256" key="3">
    <source>
        <dbReference type="ARBA" id="ARBA00012780"/>
    </source>
</evidence>
<gene>
    <name evidence="11" type="ORF">BAE44_0000255</name>
</gene>
<dbReference type="Pfam" id="PF00332">
    <property type="entry name" value="Glyco_hydro_17"/>
    <property type="match status" value="1"/>
</dbReference>
<dbReference type="InterPro" id="IPR044965">
    <property type="entry name" value="Glyco_hydro_17_plant"/>
</dbReference>
<proteinExistence type="inferred from homology"/>
<keyword evidence="6 8" id="KW-0326">Glycosidase</keyword>
<evidence type="ECO:0000256" key="6">
    <source>
        <dbReference type="ARBA" id="ARBA00023295"/>
    </source>
</evidence>
<name>A0A1E5WMX0_9POAL</name>
<evidence type="ECO:0000256" key="4">
    <source>
        <dbReference type="ARBA" id="ARBA00022729"/>
    </source>
</evidence>
<feature type="compositionally biased region" description="Low complexity" evidence="9">
    <location>
        <begin position="388"/>
        <end position="406"/>
    </location>
</feature>
<dbReference type="PROSITE" id="PS00587">
    <property type="entry name" value="GLYCOSYL_HYDROL_F17"/>
    <property type="match status" value="1"/>
</dbReference>
<comment type="caution">
    <text evidence="11">The sequence shown here is derived from an EMBL/GenBank/DDBJ whole genome shotgun (WGS) entry which is preliminary data.</text>
</comment>
<dbReference type="InterPro" id="IPR000490">
    <property type="entry name" value="Glyco_hydro_17"/>
</dbReference>
<keyword evidence="5 8" id="KW-0378">Hydrolase</keyword>
<comment type="catalytic activity">
    <reaction evidence="1">
        <text>Hydrolysis of (1-&gt;3)-beta-D-glucosidic linkages in (1-&gt;3)-beta-D-glucans.</text>
        <dbReference type="EC" id="3.2.1.39"/>
    </reaction>
</comment>
<keyword evidence="4 10" id="KW-0732">Signal</keyword>
<dbReference type="STRING" id="888268.A0A1E5WMX0"/>
<feature type="chain" id="PRO_5009189415" description="glucan endo-1,3-beta-D-glucosidase" evidence="10">
    <location>
        <begin position="30"/>
        <end position="499"/>
    </location>
</feature>
<dbReference type="PANTHER" id="PTHR32227">
    <property type="entry name" value="GLUCAN ENDO-1,3-BETA-GLUCOSIDASE BG1-RELATED-RELATED"/>
    <property type="match status" value="1"/>
</dbReference>
<keyword evidence="12" id="KW-1185">Reference proteome</keyword>
<evidence type="ECO:0000256" key="5">
    <source>
        <dbReference type="ARBA" id="ARBA00022801"/>
    </source>
</evidence>
<dbReference type="AlphaFoldDB" id="A0A1E5WMX0"/>
<feature type="compositionally biased region" description="Basic and acidic residues" evidence="9">
    <location>
        <begin position="452"/>
        <end position="466"/>
    </location>
</feature>
<organism evidence="11 12">
    <name type="scientific">Dichanthelium oligosanthes</name>
    <dbReference type="NCBI Taxonomy" id="888268"/>
    <lineage>
        <taxon>Eukaryota</taxon>
        <taxon>Viridiplantae</taxon>
        <taxon>Streptophyta</taxon>
        <taxon>Embryophyta</taxon>
        <taxon>Tracheophyta</taxon>
        <taxon>Spermatophyta</taxon>
        <taxon>Magnoliopsida</taxon>
        <taxon>Liliopsida</taxon>
        <taxon>Poales</taxon>
        <taxon>Poaceae</taxon>
        <taxon>PACMAD clade</taxon>
        <taxon>Panicoideae</taxon>
        <taxon>Panicodae</taxon>
        <taxon>Paniceae</taxon>
        <taxon>Dichantheliinae</taxon>
        <taxon>Dichanthelium</taxon>
    </lineage>
</organism>
<dbReference type="GO" id="GO:0042973">
    <property type="term" value="F:glucan endo-1,3-beta-D-glucosidase activity"/>
    <property type="evidence" value="ECO:0007669"/>
    <property type="project" value="UniProtKB-EC"/>
</dbReference>
<reference evidence="11 12" key="1">
    <citation type="submission" date="2016-09" db="EMBL/GenBank/DDBJ databases">
        <title>The draft genome of Dichanthelium oligosanthes: A C3 panicoid grass species.</title>
        <authorList>
            <person name="Studer A.J."/>
            <person name="Schnable J.C."/>
            <person name="Brutnell T.P."/>
        </authorList>
    </citation>
    <scope>NUCLEOTIDE SEQUENCE [LARGE SCALE GENOMIC DNA]</scope>
    <source>
        <strain evidence="12">cv. Kellogg 1175</strain>
        <tissue evidence="11">Leaf</tissue>
    </source>
</reference>
<feature type="compositionally biased region" description="Low complexity" evidence="9">
    <location>
        <begin position="467"/>
        <end position="479"/>
    </location>
</feature>
<dbReference type="InterPro" id="IPR017853">
    <property type="entry name" value="GH"/>
</dbReference>
<dbReference type="GO" id="GO:0005975">
    <property type="term" value="P:carbohydrate metabolic process"/>
    <property type="evidence" value="ECO:0007669"/>
    <property type="project" value="InterPro"/>
</dbReference>
<evidence type="ECO:0000313" key="11">
    <source>
        <dbReference type="EMBL" id="OEL38724.1"/>
    </source>
</evidence>
<evidence type="ECO:0000256" key="2">
    <source>
        <dbReference type="ARBA" id="ARBA00008773"/>
    </source>
</evidence>
<feature type="region of interest" description="Disordered" evidence="9">
    <location>
        <begin position="356"/>
        <end position="479"/>
    </location>
</feature>